<dbReference type="SUPFAM" id="SSF53850">
    <property type="entry name" value="Periplasmic binding protein-like II"/>
    <property type="match status" value="1"/>
</dbReference>
<feature type="signal peptide" evidence="1">
    <location>
        <begin position="1"/>
        <end position="19"/>
    </location>
</feature>
<evidence type="ECO:0000313" key="3">
    <source>
        <dbReference type="Proteomes" id="UP001155586"/>
    </source>
</evidence>
<dbReference type="PANTHER" id="PTHR35841:SF1">
    <property type="entry name" value="PHOSPHONATES-BINDING PERIPLASMIC PROTEIN"/>
    <property type="match status" value="1"/>
</dbReference>
<protein>
    <submittedName>
        <fullName evidence="2">Phosphate/phosphite/phosphonate ABC transporter substrate-binding protein</fullName>
    </submittedName>
</protein>
<keyword evidence="1" id="KW-0732">Signal</keyword>
<comment type="caution">
    <text evidence="2">The sequence shown here is derived from an EMBL/GenBank/DDBJ whole genome shotgun (WGS) entry which is preliminary data.</text>
</comment>
<reference evidence="2" key="1">
    <citation type="submission" date="2022-02" db="EMBL/GenBank/DDBJ databases">
        <title>Vibrio sp. nov., a new bacterium isolated from Bohai sea, China.</title>
        <authorList>
            <person name="Yuan Y."/>
        </authorList>
    </citation>
    <scope>NUCLEOTIDE SEQUENCE</scope>
    <source>
        <strain evidence="2">DBSS07</strain>
    </source>
</reference>
<dbReference type="Pfam" id="PF12974">
    <property type="entry name" value="Phosphonate-bd"/>
    <property type="match status" value="1"/>
</dbReference>
<dbReference type="Proteomes" id="UP001155586">
    <property type="component" value="Unassembled WGS sequence"/>
</dbReference>
<name>A0A9X3CC42_9VIBR</name>
<gene>
    <name evidence="2" type="ORF">MD483_04000</name>
</gene>
<accession>A0A9X3CC42</accession>
<feature type="chain" id="PRO_5040976516" evidence="1">
    <location>
        <begin position="20"/>
        <end position="267"/>
    </location>
</feature>
<evidence type="ECO:0000313" key="2">
    <source>
        <dbReference type="EMBL" id="MCW8332991.1"/>
    </source>
</evidence>
<organism evidence="2 3">
    <name type="scientific">Vibrio paucivorans</name>
    <dbReference type="NCBI Taxonomy" id="2829489"/>
    <lineage>
        <taxon>Bacteria</taxon>
        <taxon>Pseudomonadati</taxon>
        <taxon>Pseudomonadota</taxon>
        <taxon>Gammaproteobacteria</taxon>
        <taxon>Vibrionales</taxon>
        <taxon>Vibrionaceae</taxon>
        <taxon>Vibrio</taxon>
    </lineage>
</organism>
<dbReference type="Gene3D" id="3.40.190.10">
    <property type="entry name" value="Periplasmic binding protein-like II"/>
    <property type="match status" value="2"/>
</dbReference>
<sequence>MKAHLSLLLMTFLSPIALADHITFGIVPQQSAQRLAEQWSPIMQHLSEQTGHTFTFETAADIPTFEQRLKDGYYDFAYMNPYHYTVFSDTPGYKAIAKAKDKQIKGIIVVRKDSNLENLEQLDGATLAFPSPAAFAASVLPRSELNAKQITFKPDYVSSHDSVYLAVAKGFYPAGGGIKRTFNSLEPSIRSELKVLWTTPGYTPHAIAVHPRIATALATDTQVLLAQLHTTDVGNKQLQSLKIHAFTYAQDSDWNDVRELNIDLIKK</sequence>
<dbReference type="AlphaFoldDB" id="A0A9X3CC42"/>
<dbReference type="PANTHER" id="PTHR35841">
    <property type="entry name" value="PHOSPHONATES-BINDING PERIPLASMIC PROTEIN"/>
    <property type="match status" value="1"/>
</dbReference>
<dbReference type="RefSeq" id="WP_265686700.1">
    <property type="nucleotide sequence ID" value="NZ_JAKRRX010000013.1"/>
</dbReference>
<dbReference type="EMBL" id="JAKRRX010000013">
    <property type="protein sequence ID" value="MCW8332991.1"/>
    <property type="molecule type" value="Genomic_DNA"/>
</dbReference>
<evidence type="ECO:0000256" key="1">
    <source>
        <dbReference type="SAM" id="SignalP"/>
    </source>
</evidence>
<proteinExistence type="predicted"/>
<keyword evidence="3" id="KW-1185">Reference proteome</keyword>